<name>A0A410JWE6_9BACT</name>
<dbReference type="EMBL" id="CP035108">
    <property type="protein sequence ID" value="QAR32379.1"/>
    <property type="molecule type" value="Genomic_DNA"/>
</dbReference>
<evidence type="ECO:0008006" key="3">
    <source>
        <dbReference type="Google" id="ProtNLM"/>
    </source>
</evidence>
<organism evidence="1 2">
    <name type="scientific">Geovibrio thiophilus</name>
    <dbReference type="NCBI Taxonomy" id="139438"/>
    <lineage>
        <taxon>Bacteria</taxon>
        <taxon>Pseudomonadati</taxon>
        <taxon>Deferribacterota</taxon>
        <taxon>Deferribacteres</taxon>
        <taxon>Deferribacterales</taxon>
        <taxon>Geovibrionaceae</taxon>
        <taxon>Geovibrio</taxon>
    </lineage>
</organism>
<accession>A0A410JWE6</accession>
<dbReference type="Proteomes" id="UP000287502">
    <property type="component" value="Chromosome"/>
</dbReference>
<dbReference type="AlphaFoldDB" id="A0A410JWE6"/>
<sequence>MKKLTLLFTAVFLFGCTEIDREELMKNRAEVKPVKPIEVNFERLEKQKEELIELFSTVYVAPEYAFTKDPFTSVVDIYKLAQAEEEATLNPVLIHKFDEFKLVGILTGEIGNIAVLAVADDSFYLKTGDVFSANRSTIIFIGQDLIKVRDNSKDIFGNTKTEIKDIKLDYLKDDSSKEKTS</sequence>
<evidence type="ECO:0000313" key="1">
    <source>
        <dbReference type="EMBL" id="QAR32379.1"/>
    </source>
</evidence>
<keyword evidence="2" id="KW-1185">Reference proteome</keyword>
<reference evidence="1 2" key="1">
    <citation type="submission" date="2019-01" db="EMBL/GenBank/DDBJ databases">
        <title>Geovibrio thiophilus DSM 11263, complete genome.</title>
        <authorList>
            <person name="Spring S."/>
            <person name="Bunk B."/>
            <person name="Sproer C."/>
        </authorList>
    </citation>
    <scope>NUCLEOTIDE SEQUENCE [LARGE SCALE GENOMIC DNA]</scope>
    <source>
        <strain evidence="1 2">DSM 11263</strain>
    </source>
</reference>
<dbReference type="PROSITE" id="PS51257">
    <property type="entry name" value="PROKAR_LIPOPROTEIN"/>
    <property type="match status" value="1"/>
</dbReference>
<dbReference type="KEGG" id="gtl:EP073_02880"/>
<dbReference type="OrthoDB" id="9793718at2"/>
<protein>
    <recommendedName>
        <fullName evidence="3">Pilus assembly protein PilP</fullName>
    </recommendedName>
</protein>
<gene>
    <name evidence="1" type="ORF">EP073_02880</name>
</gene>
<evidence type="ECO:0000313" key="2">
    <source>
        <dbReference type="Proteomes" id="UP000287502"/>
    </source>
</evidence>
<dbReference type="RefSeq" id="WP_128465666.1">
    <property type="nucleotide sequence ID" value="NZ_CP035108.1"/>
</dbReference>
<proteinExistence type="predicted"/>